<dbReference type="GO" id="GO:0005886">
    <property type="term" value="C:plasma membrane"/>
    <property type="evidence" value="ECO:0007669"/>
    <property type="project" value="UniProtKB-SubCell"/>
</dbReference>
<keyword evidence="6 8" id="KW-1133">Transmembrane helix</keyword>
<dbReference type="Proteomes" id="UP000034175">
    <property type="component" value="Unassembled WGS sequence"/>
</dbReference>
<evidence type="ECO:0000256" key="7">
    <source>
        <dbReference type="ARBA" id="ARBA00023136"/>
    </source>
</evidence>
<accession>A0A0G1P121</accession>
<evidence type="ECO:0000256" key="8">
    <source>
        <dbReference type="SAM" id="Phobius"/>
    </source>
</evidence>
<evidence type="ECO:0000256" key="6">
    <source>
        <dbReference type="ARBA" id="ARBA00022989"/>
    </source>
</evidence>
<evidence type="ECO:0000256" key="1">
    <source>
        <dbReference type="ARBA" id="ARBA00004651"/>
    </source>
</evidence>
<dbReference type="Pfam" id="PF13231">
    <property type="entry name" value="PMT_2"/>
    <property type="match status" value="1"/>
</dbReference>
<evidence type="ECO:0000259" key="9">
    <source>
        <dbReference type="Pfam" id="PF13231"/>
    </source>
</evidence>
<protein>
    <submittedName>
        <fullName evidence="10">Membrane protein-like protein</fullName>
    </submittedName>
</protein>
<proteinExistence type="predicted"/>
<feature type="transmembrane region" description="Helical" evidence="8">
    <location>
        <begin position="78"/>
        <end position="96"/>
    </location>
</feature>
<feature type="domain" description="Glycosyltransferase RgtA/B/C/D-like" evidence="9">
    <location>
        <begin position="58"/>
        <end position="216"/>
    </location>
</feature>
<name>A0A0G1P121_9BACT</name>
<feature type="transmembrane region" description="Helical" evidence="8">
    <location>
        <begin position="7"/>
        <end position="29"/>
    </location>
</feature>
<keyword evidence="2" id="KW-1003">Cell membrane</keyword>
<feature type="transmembrane region" description="Helical" evidence="8">
    <location>
        <begin position="161"/>
        <end position="191"/>
    </location>
</feature>
<keyword evidence="4" id="KW-0808">Transferase</keyword>
<organism evidence="10 11">
    <name type="scientific">Candidatus Magasanikbacteria bacterium GW2011_GWA2_46_17</name>
    <dbReference type="NCBI Taxonomy" id="1619042"/>
    <lineage>
        <taxon>Bacteria</taxon>
        <taxon>Candidatus Magasanikiibacteriota</taxon>
    </lineage>
</organism>
<keyword evidence="3" id="KW-0328">Glycosyltransferase</keyword>
<dbReference type="EMBL" id="LCMA01000009">
    <property type="protein sequence ID" value="KKU26426.1"/>
    <property type="molecule type" value="Genomic_DNA"/>
</dbReference>
<feature type="transmembrane region" description="Helical" evidence="8">
    <location>
        <begin position="337"/>
        <end position="357"/>
    </location>
</feature>
<keyword evidence="5 8" id="KW-0812">Transmembrane</keyword>
<feature type="transmembrane region" description="Helical" evidence="8">
    <location>
        <begin position="197"/>
        <end position="218"/>
    </location>
</feature>
<evidence type="ECO:0000313" key="11">
    <source>
        <dbReference type="Proteomes" id="UP000034175"/>
    </source>
</evidence>
<dbReference type="AlphaFoldDB" id="A0A0G1P121"/>
<feature type="transmembrane region" description="Helical" evidence="8">
    <location>
        <begin position="286"/>
        <end position="304"/>
    </location>
</feature>
<feature type="transmembrane region" description="Helical" evidence="8">
    <location>
        <begin position="103"/>
        <end position="122"/>
    </location>
</feature>
<dbReference type="GO" id="GO:0009103">
    <property type="term" value="P:lipopolysaccharide biosynthetic process"/>
    <property type="evidence" value="ECO:0007669"/>
    <property type="project" value="UniProtKB-ARBA"/>
</dbReference>
<evidence type="ECO:0000256" key="2">
    <source>
        <dbReference type="ARBA" id="ARBA00022475"/>
    </source>
</evidence>
<feature type="transmembrane region" description="Helical" evidence="8">
    <location>
        <begin position="128"/>
        <end position="149"/>
    </location>
</feature>
<evidence type="ECO:0000256" key="5">
    <source>
        <dbReference type="ARBA" id="ARBA00022692"/>
    </source>
</evidence>
<feature type="transmembrane region" description="Helical" evidence="8">
    <location>
        <begin position="255"/>
        <end position="274"/>
    </location>
</feature>
<evidence type="ECO:0000256" key="3">
    <source>
        <dbReference type="ARBA" id="ARBA00022676"/>
    </source>
</evidence>
<dbReference type="InterPro" id="IPR050297">
    <property type="entry name" value="LipidA_mod_glycosyltrf_83"/>
</dbReference>
<evidence type="ECO:0000256" key="4">
    <source>
        <dbReference type="ARBA" id="ARBA00022679"/>
    </source>
</evidence>
<comment type="caution">
    <text evidence="10">The sequence shown here is derived from an EMBL/GenBank/DDBJ whole genome shotgun (WGS) entry which is preliminary data.</text>
</comment>
<dbReference type="GO" id="GO:0016763">
    <property type="term" value="F:pentosyltransferase activity"/>
    <property type="evidence" value="ECO:0007669"/>
    <property type="project" value="TreeGrafter"/>
</dbReference>
<gene>
    <name evidence="10" type="ORF">UX39_C0009G0009</name>
</gene>
<dbReference type="PANTHER" id="PTHR33908:SF11">
    <property type="entry name" value="MEMBRANE PROTEIN"/>
    <property type="match status" value="1"/>
</dbReference>
<comment type="subcellular location">
    <subcellularLocation>
        <location evidence="1">Cell membrane</location>
        <topology evidence="1">Multi-pass membrane protein</topology>
    </subcellularLocation>
</comment>
<reference evidence="10 11" key="1">
    <citation type="journal article" date="2015" name="Nature">
        <title>rRNA introns, odd ribosomes, and small enigmatic genomes across a large radiation of phyla.</title>
        <authorList>
            <person name="Brown C.T."/>
            <person name="Hug L.A."/>
            <person name="Thomas B.C."/>
            <person name="Sharon I."/>
            <person name="Castelle C.J."/>
            <person name="Singh A."/>
            <person name="Wilkins M.J."/>
            <person name="Williams K.H."/>
            <person name="Banfield J.F."/>
        </authorList>
    </citation>
    <scope>NUCLEOTIDE SEQUENCE [LARGE SCALE GENOMIC DNA]</scope>
</reference>
<dbReference type="InterPro" id="IPR038731">
    <property type="entry name" value="RgtA/B/C-like"/>
</dbReference>
<keyword evidence="7 8" id="KW-0472">Membrane</keyword>
<evidence type="ECO:0000313" key="10">
    <source>
        <dbReference type="EMBL" id="KKU26426.1"/>
    </source>
</evidence>
<feature type="transmembrane region" description="Helical" evidence="8">
    <location>
        <begin position="230"/>
        <end position="249"/>
    </location>
</feature>
<sequence>MKIARSHLGIIVITILAAIVRLAAVFNIGDFSWDEMFSFTYSQKPWLESLKFWLWETNPPSHMLFLKIWFNFFPKNEIWARLPSIALGIASIPLFYNLARRMFTARVGFIAAALLAFSPYHISISSIARGYSLLIFLTILSACLFYRIFFTDKSSKKLAYAYGIISAFVLFTHLTSVILLLGQLAIILAIQKNKKRLWLKLNSIPIALWLIWTVFSLAGKFNLETSSGAWFFLMENSWLNALITLRVLLIGSTSGLAWMIIFVLIFSAILYTVWRQLMNGKIESNYLICLVLGLLPIFNSALFHTWDAKFMAISLPWLYILIAHTLQTYVKIPALQTLAAASLLLPGLTFFFVSLPISDWRGLDAYINRHCAKDKKQILIYNHFIDKLLLNRYYEGCVLSIPYASKNELNEWDKSVIKENYLRFPHSEEEVSAWIKENNINSFEELFLLKTDDVGVEMEPVLKKHGWQLAEIERAYAPVGKTLLRYVNNRQER</sequence>
<dbReference type="PANTHER" id="PTHR33908">
    <property type="entry name" value="MANNOSYLTRANSFERASE YKCB-RELATED"/>
    <property type="match status" value="1"/>
</dbReference>